<evidence type="ECO:0000256" key="1">
    <source>
        <dbReference type="SAM" id="MobiDB-lite"/>
    </source>
</evidence>
<comment type="caution">
    <text evidence="3">The sequence shown here is derived from an EMBL/GenBank/DDBJ whole genome shotgun (WGS) entry which is preliminary data.</text>
</comment>
<dbReference type="InterPro" id="IPR058913">
    <property type="entry name" value="Integrase_dom_put"/>
</dbReference>
<dbReference type="Pfam" id="PF24764">
    <property type="entry name" value="rva_4"/>
    <property type="match status" value="1"/>
</dbReference>
<dbReference type="NCBIfam" id="NF033577">
    <property type="entry name" value="transpos_IS481"/>
    <property type="match status" value="1"/>
</dbReference>
<dbReference type="InterPro" id="IPR055247">
    <property type="entry name" value="InsJ-like_HTH"/>
</dbReference>
<proteinExistence type="predicted"/>
<feature type="region of interest" description="Disordered" evidence="1">
    <location>
        <begin position="377"/>
        <end position="413"/>
    </location>
</feature>
<dbReference type="InterPro" id="IPR009057">
    <property type="entry name" value="Homeodomain-like_sf"/>
</dbReference>
<dbReference type="InterPro" id="IPR047656">
    <property type="entry name" value="IS481-like_transpos"/>
</dbReference>
<dbReference type="Pfam" id="PF13683">
    <property type="entry name" value="rve_3"/>
    <property type="match status" value="1"/>
</dbReference>
<evidence type="ECO:0000313" key="3">
    <source>
        <dbReference type="EMBL" id="NYI41128.1"/>
    </source>
</evidence>
<organism evidence="3 4">
    <name type="scientific">Demequina lutea</name>
    <dbReference type="NCBI Taxonomy" id="431489"/>
    <lineage>
        <taxon>Bacteria</taxon>
        <taxon>Bacillati</taxon>
        <taxon>Actinomycetota</taxon>
        <taxon>Actinomycetes</taxon>
        <taxon>Micrococcales</taxon>
        <taxon>Demequinaceae</taxon>
        <taxon>Demequina</taxon>
    </lineage>
</organism>
<name>A0A7Z0CJQ3_9MICO</name>
<dbReference type="EMBL" id="JACBZO010000001">
    <property type="protein sequence ID" value="NYI41128.1"/>
    <property type="molecule type" value="Genomic_DNA"/>
</dbReference>
<dbReference type="AlphaFoldDB" id="A0A7Z0CJQ3"/>
<dbReference type="SUPFAM" id="SSF53098">
    <property type="entry name" value="Ribonuclease H-like"/>
    <property type="match status" value="1"/>
</dbReference>
<dbReference type="GO" id="GO:0003676">
    <property type="term" value="F:nucleic acid binding"/>
    <property type="evidence" value="ECO:0007669"/>
    <property type="project" value="InterPro"/>
</dbReference>
<evidence type="ECO:0000259" key="2">
    <source>
        <dbReference type="PROSITE" id="PS50994"/>
    </source>
</evidence>
<dbReference type="SUPFAM" id="SSF46689">
    <property type="entry name" value="Homeodomain-like"/>
    <property type="match status" value="1"/>
</dbReference>
<dbReference type="InterPro" id="IPR012337">
    <property type="entry name" value="RNaseH-like_sf"/>
</dbReference>
<dbReference type="Proteomes" id="UP000547973">
    <property type="component" value="Unassembled WGS sequence"/>
</dbReference>
<dbReference type="PROSITE" id="PS50994">
    <property type="entry name" value="INTEGRASE"/>
    <property type="match status" value="1"/>
</dbReference>
<gene>
    <name evidence="3" type="ORF">BKA03_001247</name>
</gene>
<reference evidence="3 4" key="1">
    <citation type="submission" date="2020-07" db="EMBL/GenBank/DDBJ databases">
        <title>Sequencing the genomes of 1000 actinobacteria strains.</title>
        <authorList>
            <person name="Klenk H.-P."/>
        </authorList>
    </citation>
    <scope>NUCLEOTIDE SEQUENCE [LARGE SCALE GENOMIC DNA]</scope>
    <source>
        <strain evidence="3 4">DSM 19970</strain>
    </source>
</reference>
<dbReference type="GO" id="GO:0015074">
    <property type="term" value="P:DNA integration"/>
    <property type="evidence" value="ECO:0007669"/>
    <property type="project" value="InterPro"/>
</dbReference>
<dbReference type="PANTHER" id="PTHR35004:SF7">
    <property type="entry name" value="INTEGRASE PROTEIN"/>
    <property type="match status" value="1"/>
</dbReference>
<protein>
    <submittedName>
        <fullName evidence="3">Transposase InsO family protein</fullName>
    </submittedName>
</protein>
<evidence type="ECO:0000313" key="4">
    <source>
        <dbReference type="Proteomes" id="UP000547973"/>
    </source>
</evidence>
<dbReference type="InterPro" id="IPR036397">
    <property type="entry name" value="RNaseH_sf"/>
</dbReference>
<sequence length="413" mass="46063">MSQRVKNEVMVLAIVEGGLSVADAAVRFGVSKRWLRVLLARYREQGIEAVAPRSKAPRTSPTRVDDTLRHAIVAERDRLTAAGLDAGAESILDRMNASGLTVPSRATIHRILAATDRVTPQPHKRPRSSWTRFEAALPNETWQSDMTHWRLDDTTGVEIITWLDDHSRMIMHISAHQVVTAKTVVDTFTAAAERHGLPASTLTDNGRIFTARFATGTPGLGQFEQLIHDLGIRQKNGHPGHPQTQGKIERFHQTLKRWLTARPAADTLTALQNQLDQFTHVYNHERPHRAIGRRTPATVHAATPPAAPSINVAGHHYRIRFDHIDASGVITLRHAGQLRHLGIGRTHKHRPVIVLTNGPHTITIDRTTSEILAEHTINPDKDYQPRKPQKAPPEGEAPVNDALRHHIRRGDRI</sequence>
<dbReference type="Pfam" id="PF13518">
    <property type="entry name" value="HTH_28"/>
    <property type="match status" value="1"/>
</dbReference>
<accession>A0A7Z0CJQ3</accession>
<dbReference type="InterPro" id="IPR001584">
    <property type="entry name" value="Integrase_cat-core"/>
</dbReference>
<keyword evidence="4" id="KW-1185">Reference proteome</keyword>
<dbReference type="Gene3D" id="3.30.420.10">
    <property type="entry name" value="Ribonuclease H-like superfamily/Ribonuclease H"/>
    <property type="match status" value="1"/>
</dbReference>
<feature type="domain" description="Integrase catalytic" evidence="2">
    <location>
        <begin position="134"/>
        <end position="304"/>
    </location>
</feature>
<dbReference type="RefSeq" id="WP_238579432.1">
    <property type="nucleotide sequence ID" value="NZ_BBRC01000007.1"/>
</dbReference>
<dbReference type="PANTHER" id="PTHR35004">
    <property type="entry name" value="TRANSPOSASE RV3428C-RELATED"/>
    <property type="match status" value="1"/>
</dbReference>